<organism evidence="2 3">
    <name type="scientific">Sediminicola arcticus</name>
    <dbReference type="NCBI Taxonomy" id="1574308"/>
    <lineage>
        <taxon>Bacteria</taxon>
        <taxon>Pseudomonadati</taxon>
        <taxon>Bacteroidota</taxon>
        <taxon>Flavobacteriia</taxon>
        <taxon>Flavobacteriales</taxon>
        <taxon>Flavobacteriaceae</taxon>
        <taxon>Sediminicola</taxon>
    </lineage>
</organism>
<evidence type="ECO:0008006" key="4">
    <source>
        <dbReference type="Google" id="ProtNLM"/>
    </source>
</evidence>
<dbReference type="Proteomes" id="UP001549799">
    <property type="component" value="Unassembled WGS sequence"/>
</dbReference>
<dbReference type="RefSeq" id="WP_354614194.1">
    <property type="nucleotide sequence ID" value="NZ_JBEXAE010000002.1"/>
</dbReference>
<feature type="signal peptide" evidence="1">
    <location>
        <begin position="1"/>
        <end position="20"/>
    </location>
</feature>
<gene>
    <name evidence="2" type="ORF">ABXZ36_03980</name>
</gene>
<comment type="caution">
    <text evidence="2">The sequence shown here is derived from an EMBL/GenBank/DDBJ whole genome shotgun (WGS) entry which is preliminary data.</text>
</comment>
<dbReference type="PROSITE" id="PS51257">
    <property type="entry name" value="PROKAR_LIPOPROTEIN"/>
    <property type="match status" value="1"/>
</dbReference>
<evidence type="ECO:0000313" key="2">
    <source>
        <dbReference type="EMBL" id="MET6989803.1"/>
    </source>
</evidence>
<protein>
    <recommendedName>
        <fullName evidence="4">DUF1735 domain-containing protein</fullName>
    </recommendedName>
</protein>
<keyword evidence="1" id="KW-0732">Signal</keyword>
<sequence>MKRYIKNLMMLSLVTTGFVACESSNKTIDDVFADVTRGAVFRSTTPSLEIAAQQFSFSDPSSTITTSFEVEDNAGGDLLQDVEVYTTFNDASAGTSSTEFLVTTLPASEFSPNADGLPAITVSLTLGQLASVAGLAANQYTGGDSFVIRYALNLTDGRTFSSNNLNSTVSGGSYFRSPFRYSVPLVCPPVPPTPGTWVINMEDAFGDGWQTTNADAGAGLTVTLNDGTVFEVGLCSPYDTSDFVCTPGVSSGTATIDIPVGTTTADWFFPGDFYGEISFTIITPNGNVAADISTNPPAGPVAIDFCVD</sequence>
<reference evidence="2 3" key="1">
    <citation type="submission" date="2024-07" db="EMBL/GenBank/DDBJ databases">
        <title>The genome sequence of type strain Sediminicola arcticus GDMCC 1.2805.</title>
        <authorList>
            <person name="Liu Y."/>
        </authorList>
    </citation>
    <scope>NUCLEOTIDE SEQUENCE [LARGE SCALE GENOMIC DNA]</scope>
    <source>
        <strain evidence="2 3">GDMCC 1.2805</strain>
    </source>
</reference>
<keyword evidence="3" id="KW-1185">Reference proteome</keyword>
<name>A0ABV2SRL7_9FLAO</name>
<proteinExistence type="predicted"/>
<accession>A0ABV2SRL7</accession>
<dbReference type="EMBL" id="JBEXAE010000002">
    <property type="protein sequence ID" value="MET6989803.1"/>
    <property type="molecule type" value="Genomic_DNA"/>
</dbReference>
<evidence type="ECO:0000313" key="3">
    <source>
        <dbReference type="Proteomes" id="UP001549799"/>
    </source>
</evidence>
<evidence type="ECO:0000256" key="1">
    <source>
        <dbReference type="SAM" id="SignalP"/>
    </source>
</evidence>
<feature type="chain" id="PRO_5046043212" description="DUF1735 domain-containing protein" evidence="1">
    <location>
        <begin position="21"/>
        <end position="308"/>
    </location>
</feature>